<dbReference type="CTD" id="186412"/>
<dbReference type="PIR" id="T22794">
    <property type="entry name" value="T22794"/>
</dbReference>
<dbReference type="HOGENOM" id="CLU_035857_1_2_1"/>
<dbReference type="OMA" id="ISDEWHY"/>
<reference evidence="13 14" key="1">
    <citation type="journal article" date="1998" name="Science">
        <title>Genome sequence of the nematode C. elegans: a platform for investigating biology.</title>
        <authorList>
            <consortium name="The C. elegans sequencing consortium"/>
            <person name="Sulson J.E."/>
            <person name="Waterston R."/>
        </authorList>
    </citation>
    <scope>NUCLEOTIDE SEQUENCE [LARGE SCALE GENOMIC DNA]</scope>
    <source>
        <strain evidence="13 14">Bristol N2</strain>
    </source>
</reference>
<dbReference type="InParanoid" id="O45579"/>
<dbReference type="WormBase" id="F56H6.1">
    <property type="protein sequence ID" value="CE25910"/>
    <property type="gene ID" value="WBGene00010162"/>
</dbReference>
<keyword evidence="6" id="KW-0808">Transferase</keyword>
<dbReference type="Gene3D" id="3.90.550.50">
    <property type="match status" value="1"/>
</dbReference>
<evidence type="ECO:0000313" key="13">
    <source>
        <dbReference type="EMBL" id="CAB04490.2"/>
    </source>
</evidence>
<dbReference type="GeneID" id="186412"/>
<dbReference type="PhylomeDB" id="O45579"/>
<evidence type="ECO:0000256" key="10">
    <source>
        <dbReference type="ARBA" id="ARBA00022989"/>
    </source>
</evidence>
<comment type="similarity">
    <text evidence="3">Belongs to the glycosyltransferase 31 family. Beta3-Gal-T subfamily.</text>
</comment>
<dbReference type="PANTHER" id="PTHR23033">
    <property type="entry name" value="BETA1,3-GALACTOSYLTRANSFERASE"/>
    <property type="match status" value="1"/>
</dbReference>
<evidence type="ECO:0000256" key="8">
    <source>
        <dbReference type="ARBA" id="ARBA00022741"/>
    </source>
</evidence>
<evidence type="ECO:0000256" key="7">
    <source>
        <dbReference type="ARBA" id="ARBA00022692"/>
    </source>
</evidence>
<dbReference type="EC" id="2.4.1.122" evidence="4"/>
<evidence type="ECO:0000256" key="1">
    <source>
        <dbReference type="ARBA" id="ARBA00004606"/>
    </source>
</evidence>
<keyword evidence="5" id="KW-0328">Glycosyltransferase</keyword>
<feature type="domain" description="Fringe-like glycosyltransferase" evidence="12">
    <location>
        <begin position="79"/>
        <end position="215"/>
    </location>
</feature>
<dbReference type="GO" id="GO:0016020">
    <property type="term" value="C:membrane"/>
    <property type="evidence" value="ECO:0007669"/>
    <property type="project" value="UniProtKB-SubCell"/>
</dbReference>
<dbReference type="AGR" id="WB:WBGene00010162"/>
<evidence type="ECO:0000256" key="11">
    <source>
        <dbReference type="ARBA" id="ARBA00023136"/>
    </source>
</evidence>
<protein>
    <recommendedName>
        <fullName evidence="4">N-acetylgalactosaminide beta-1,3-galactosyltransferase</fullName>
        <ecNumber evidence="4">2.4.1.122</ecNumber>
    </recommendedName>
</protein>
<comment type="pathway">
    <text evidence="2">Protein modification; protein glycosylation.</text>
</comment>
<keyword evidence="14" id="KW-1185">Reference proteome</keyword>
<dbReference type="InterPro" id="IPR003378">
    <property type="entry name" value="Fringe-like_glycosylTrfase"/>
</dbReference>
<dbReference type="STRING" id="6239.F56H6.1.1"/>
<dbReference type="RefSeq" id="NP_493101.1">
    <property type="nucleotide sequence ID" value="NM_060700.1"/>
</dbReference>
<dbReference type="GO" id="GO:0016263">
    <property type="term" value="F:glycoprotein-N-acetylgalactosamine 3-beta-galactosyltransferase activity"/>
    <property type="evidence" value="ECO:0000318"/>
    <property type="project" value="GO_Central"/>
</dbReference>
<keyword evidence="9" id="KW-0735">Signal-anchor</keyword>
<dbReference type="InterPro" id="IPR026050">
    <property type="entry name" value="C1GALT1/C1GALT1_chp1"/>
</dbReference>
<evidence type="ECO:0000256" key="6">
    <source>
        <dbReference type="ARBA" id="ARBA00022679"/>
    </source>
</evidence>
<name>O45579_CAEEL</name>
<evidence type="ECO:0000259" key="12">
    <source>
        <dbReference type="Pfam" id="PF02434"/>
    </source>
</evidence>
<evidence type="ECO:0000256" key="9">
    <source>
        <dbReference type="ARBA" id="ARBA00022968"/>
    </source>
</evidence>
<comment type="subcellular location">
    <subcellularLocation>
        <location evidence="1">Membrane</location>
        <topology evidence="1">Single-pass type II membrane protein</topology>
    </subcellularLocation>
</comment>
<proteinExistence type="inferred from homology"/>
<dbReference type="EMBL" id="BX284601">
    <property type="protein sequence ID" value="CAB04490.2"/>
    <property type="molecule type" value="Genomic_DNA"/>
</dbReference>
<dbReference type="eggNOG" id="KOG2246">
    <property type="taxonomic scope" value="Eukaryota"/>
</dbReference>
<dbReference type="SMR" id="O45579"/>
<dbReference type="FunCoup" id="O45579">
    <property type="interactions" value="4"/>
</dbReference>
<dbReference type="PANTHER" id="PTHR23033:SF15">
    <property type="entry name" value="GLYCOPROTEIN-N-ACETYLGALACTOSAMINE 3-BETA-GALACTOSYLTRANSFERASE 1-RELATED"/>
    <property type="match status" value="1"/>
</dbReference>
<dbReference type="OrthoDB" id="414175at2759"/>
<dbReference type="UCSC" id="F56H6.1">
    <property type="organism name" value="c. elegans"/>
</dbReference>
<evidence type="ECO:0000313" key="14">
    <source>
        <dbReference type="Proteomes" id="UP000001940"/>
    </source>
</evidence>
<evidence type="ECO:0000256" key="4">
    <source>
        <dbReference type="ARBA" id="ARBA00012557"/>
    </source>
</evidence>
<evidence type="ECO:0000256" key="5">
    <source>
        <dbReference type="ARBA" id="ARBA00022676"/>
    </source>
</evidence>
<gene>
    <name evidence="13" type="ORF">CELE_F56H6.1</name>
    <name evidence="13 15" type="ORF">F56H6.1</name>
</gene>
<dbReference type="PaxDb" id="6239-F56H6.1"/>
<evidence type="ECO:0000256" key="3">
    <source>
        <dbReference type="ARBA" id="ARBA00006462"/>
    </source>
</evidence>
<keyword evidence="8" id="KW-0547">Nucleotide-binding</keyword>
<dbReference type="CAZy" id="GT31">
    <property type="family name" value="Glycosyltransferase Family 31"/>
</dbReference>
<keyword evidence="11" id="KW-0472">Membrane</keyword>
<keyword evidence="10" id="KW-1133">Transmembrane helix</keyword>
<evidence type="ECO:0000313" key="15">
    <source>
        <dbReference type="WormBase" id="F56H6.1"/>
    </source>
</evidence>
<dbReference type="FunFam" id="3.90.550.50:FF:000045">
    <property type="entry name" value="Glycoprotein-N-acetylgalactosamine 3-beta-galactosyltransferase 1"/>
    <property type="match status" value="1"/>
</dbReference>
<organism evidence="13 14">
    <name type="scientific">Caenorhabditis elegans</name>
    <dbReference type="NCBI Taxonomy" id="6239"/>
    <lineage>
        <taxon>Eukaryota</taxon>
        <taxon>Metazoa</taxon>
        <taxon>Ecdysozoa</taxon>
        <taxon>Nematoda</taxon>
        <taxon>Chromadorea</taxon>
        <taxon>Rhabditida</taxon>
        <taxon>Rhabditina</taxon>
        <taxon>Rhabditomorpha</taxon>
        <taxon>Rhabditoidea</taxon>
        <taxon>Rhabditidae</taxon>
        <taxon>Peloderinae</taxon>
        <taxon>Caenorhabditis</taxon>
    </lineage>
</organism>
<keyword evidence="7" id="KW-0812">Transmembrane</keyword>
<dbReference type="GO" id="GO:0000166">
    <property type="term" value="F:nucleotide binding"/>
    <property type="evidence" value="ECO:0007669"/>
    <property type="project" value="UniProtKB-KW"/>
</dbReference>
<evidence type="ECO:0000256" key="2">
    <source>
        <dbReference type="ARBA" id="ARBA00004922"/>
    </source>
</evidence>
<dbReference type="AlphaFoldDB" id="O45579"/>
<dbReference type="Proteomes" id="UP000001940">
    <property type="component" value="Chromosome I"/>
</dbReference>
<dbReference type="Pfam" id="PF02434">
    <property type="entry name" value="Fringe"/>
    <property type="match status" value="1"/>
</dbReference>
<sequence>MAATFERLDQVALLALVTVAALNYQIFTYQRKFLMPAELYTYFPAMIHQKFFPPTRSIGKLTPGIVHSASALELPSTGQLFCFVETSAVHYDDRVPSIASTWLPKCDNGRFFTKTPLPNSNMTYSTVYLNLKDSYYDLFRKTTFGFYYSYMHISKSFDWYLKADDDTYFAMDHLKEYLSTLDPTKPLYLGYVLKPYFKNGYNSGGSGYILSNAAVKLFVEKLYHDEYTCPYDWAEDRGMGRCMARAGIFPTDTRDDKGLNRFMPFKPSELAGVGPEWHYYPMEAGQYASQKFVSLHRLPQDMMISLDDILHPKLGKRVYNPKFVKLD</sequence>
<dbReference type="Reactome" id="R-CEL-913709">
    <property type="pathway name" value="O-linked glycosylation of mucins"/>
</dbReference>
<accession>O45579</accession>
<dbReference type="KEGG" id="cel:CELE_F56H6.1"/>